<dbReference type="HOGENOM" id="CLU_1107964_0_0_1"/>
<dbReference type="RefSeq" id="NP_503113.2">
    <property type="nucleotide sequence ID" value="NM_070712.2"/>
</dbReference>
<dbReference type="OMA" id="YPHILPF"/>
<dbReference type="Proteomes" id="UP000001940">
    <property type="component" value="Chromosome IV"/>
</dbReference>
<gene>
    <name evidence="8" type="ORF">CELE_F11E6.6</name>
    <name evidence="8 10" type="ORF">F11E6.6</name>
</gene>
<dbReference type="Pfam" id="PF10277">
    <property type="entry name" value="Frag1"/>
    <property type="match status" value="1"/>
</dbReference>
<dbReference type="CTD" id="184359"/>
<dbReference type="AlphaFoldDB" id="Q9U3J7"/>
<dbReference type="WormBase" id="F11E6.6">
    <property type="protein sequence ID" value="CE35464"/>
    <property type="gene ID" value="WBGene00008709"/>
</dbReference>
<dbReference type="OrthoDB" id="191706at2759"/>
<accession>Q9U3J7</accession>
<evidence type="ECO:0000256" key="4">
    <source>
        <dbReference type="ARBA" id="ARBA00022989"/>
    </source>
</evidence>
<feature type="transmembrane region" description="Helical" evidence="6">
    <location>
        <begin position="91"/>
        <end position="114"/>
    </location>
</feature>
<dbReference type="InParanoid" id="Q9U3J7"/>
<comment type="similarity">
    <text evidence="2">Belongs to the DRAM/TMEM150 family.</text>
</comment>
<feature type="transmembrane region" description="Helical" evidence="6">
    <location>
        <begin position="48"/>
        <end position="71"/>
    </location>
</feature>
<feature type="transmembrane region" description="Helical" evidence="6">
    <location>
        <begin position="126"/>
        <end position="150"/>
    </location>
</feature>
<dbReference type="SMR" id="Q9U3J7"/>
<name>Q9U3J7_CAEEL</name>
<dbReference type="GO" id="GO:0012505">
    <property type="term" value="C:endomembrane system"/>
    <property type="evidence" value="ECO:0007669"/>
    <property type="project" value="UniProtKB-SubCell"/>
</dbReference>
<proteinExistence type="inferred from homology"/>
<keyword evidence="4 6" id="KW-1133">Transmembrane helix</keyword>
<feature type="transmembrane region" description="Helical" evidence="6">
    <location>
        <begin position="7"/>
        <end position="28"/>
    </location>
</feature>
<dbReference type="KEGG" id="cel:CELE_F11E6.6"/>
<evidence type="ECO:0000256" key="2">
    <source>
        <dbReference type="ARBA" id="ARBA00006565"/>
    </source>
</evidence>
<dbReference type="InterPro" id="IPR050911">
    <property type="entry name" value="DRAM/TMEM150_Autophagy_Mod"/>
</dbReference>
<evidence type="ECO:0000256" key="3">
    <source>
        <dbReference type="ARBA" id="ARBA00022692"/>
    </source>
</evidence>
<evidence type="ECO:0000259" key="7">
    <source>
        <dbReference type="Pfam" id="PF10277"/>
    </source>
</evidence>
<evidence type="ECO:0000256" key="1">
    <source>
        <dbReference type="ARBA" id="ARBA00004127"/>
    </source>
</evidence>
<keyword evidence="3 6" id="KW-0812">Transmembrane</keyword>
<dbReference type="EMBL" id="BX284604">
    <property type="protein sequence ID" value="CAB62801.2"/>
    <property type="molecule type" value="Genomic_DNA"/>
</dbReference>
<organism evidence="8 9">
    <name type="scientific">Caenorhabditis elegans</name>
    <dbReference type="NCBI Taxonomy" id="6239"/>
    <lineage>
        <taxon>Eukaryota</taxon>
        <taxon>Metazoa</taxon>
        <taxon>Ecdysozoa</taxon>
        <taxon>Nematoda</taxon>
        <taxon>Chromadorea</taxon>
        <taxon>Rhabditida</taxon>
        <taxon>Rhabditina</taxon>
        <taxon>Rhabditomorpha</taxon>
        <taxon>Rhabditoidea</taxon>
        <taxon>Rhabditidae</taxon>
        <taxon>Peloderinae</taxon>
        <taxon>Caenorhabditis</taxon>
    </lineage>
</organism>
<keyword evidence="9" id="KW-1185">Reference proteome</keyword>
<dbReference type="PANTHER" id="PTHR21324:SF2">
    <property type="entry name" value="EG:22E5.9 PROTEIN"/>
    <property type="match status" value="1"/>
</dbReference>
<sequence length="252" mass="28946">MVLTKIWLIPIFYGLCAISATATKYFFVSLLKKYPHILPFLASRDASLFGECVFAHLVSYSAFMLMLIAYIRHRQTVEYYAHRLGWENSVWRLMSTIIAGIGFFAALCITVIAHCEDPQLAIVHDLADTIAFSAGLLYAWSQAVLTWALVPRMCTLKVCIFRFTIALIETVAFIFYRFVKDDVNLSPPWLLEASLWVIAICFHVFIITFFIELRFSYLHSPKVVFVRSDEADNTPILENENNDDDMMNNNIE</sequence>
<dbReference type="InterPro" id="IPR019402">
    <property type="entry name" value="CWH43_N"/>
</dbReference>
<comment type="subcellular location">
    <subcellularLocation>
        <location evidence="1">Endomembrane system</location>
        <topology evidence="1">Multi-pass membrane protein</topology>
    </subcellularLocation>
</comment>
<feature type="transmembrane region" description="Helical" evidence="6">
    <location>
        <begin position="193"/>
        <end position="213"/>
    </location>
</feature>
<evidence type="ECO:0000313" key="9">
    <source>
        <dbReference type="Proteomes" id="UP000001940"/>
    </source>
</evidence>
<dbReference type="PhylomeDB" id="Q9U3J7"/>
<feature type="domain" description="CWH43-like N-terminal" evidence="7">
    <location>
        <begin position="7"/>
        <end position="214"/>
    </location>
</feature>
<evidence type="ECO:0000256" key="5">
    <source>
        <dbReference type="ARBA" id="ARBA00023136"/>
    </source>
</evidence>
<evidence type="ECO:0000313" key="8">
    <source>
        <dbReference type="EMBL" id="CAB62801.2"/>
    </source>
</evidence>
<dbReference type="AGR" id="WB:WBGene00008709"/>
<evidence type="ECO:0000313" key="10">
    <source>
        <dbReference type="WormBase" id="F11E6.6"/>
    </source>
</evidence>
<reference evidence="8 9" key="1">
    <citation type="journal article" date="1998" name="Science">
        <title>Genome sequence of the nematode C. elegans: a platform for investigating biology.</title>
        <authorList>
            <consortium name="The C. elegans sequencing consortium"/>
            <person name="Sulson J.E."/>
            <person name="Waterston R."/>
        </authorList>
    </citation>
    <scope>NUCLEOTIDE SEQUENCE [LARGE SCALE GENOMIC DNA]</scope>
    <source>
        <strain evidence="8 9">Bristol N2</strain>
    </source>
</reference>
<dbReference type="GeneID" id="184359"/>
<feature type="transmembrane region" description="Helical" evidence="6">
    <location>
        <begin position="159"/>
        <end position="178"/>
    </location>
</feature>
<dbReference type="Bgee" id="WBGene00008709">
    <property type="expression patterns" value="Expressed in larva and 2 other cell types or tissues"/>
</dbReference>
<dbReference type="UCSC" id="F11E6.6">
    <property type="organism name" value="c. elegans"/>
</dbReference>
<dbReference type="PANTHER" id="PTHR21324">
    <property type="entry name" value="FASTING-INDUCIBLE INTEGRAL MEMBRANE PROTEIN TM6P1-RELATED"/>
    <property type="match status" value="1"/>
</dbReference>
<dbReference type="PaxDb" id="6239-F11E6.6"/>
<evidence type="ECO:0000256" key="6">
    <source>
        <dbReference type="SAM" id="Phobius"/>
    </source>
</evidence>
<keyword evidence="5 6" id="KW-0472">Membrane</keyword>
<protein>
    <submittedName>
        <fullName evidence="8">Transmembrane protein</fullName>
    </submittedName>
</protein>
<dbReference type="eggNOG" id="KOG4320">
    <property type="taxonomic scope" value="Eukaryota"/>
</dbReference>